<accession>A0A1H9T4F6</accession>
<dbReference type="RefSeq" id="WP_092257936.1">
    <property type="nucleotide sequence ID" value="NZ_CP047199.1"/>
</dbReference>
<sequence>MATSSSRRRLVRFIFLSGVLSILVAGCTSASETPEVTQSSTSSVEISGLDGLDGNIDVPPASDADYAATIVAFAQRVSDHWPHASKVWPGADYTEHVAVVFRLNNEGSVVTAWAVDFQGSHELQPEETKQLIAPPPGGYSPGEFNGRTAVFLSIDDLNRAKDPDGEELYRFASHELVHFYHQPDLDQRGEESDGRSQDYPIDPEPRVMRRMIYHNLLSAYENPDRAQEHLEHAKFWQEKWQQTYPAEYQGVRHSDLVEGHARYVEYLLTFYRPDLSPEQFRQRAIQVLNKDQVFSAADMEGYEINYLAGLLLDSLQPAWKDDALRNQTPFIETLLQPFNAKEQELDSQLDEQVNKDIEEINSGIAESIKPLEAAEKDTSIPYLVIDKSASESSFGAEHFISIDGKEVATTFVASYQTDGGQLVILGAPVYMRGDQITVPLPKDTTDQDGRLDIDSDSVIATNIEVDKTNDPDGRILYLVKVVN</sequence>
<protein>
    <recommendedName>
        <fullName evidence="4">Lipoprotein</fullName>
    </recommendedName>
</protein>
<dbReference type="AlphaFoldDB" id="A0A1H9T4F6"/>
<keyword evidence="1" id="KW-0732">Signal</keyword>
<feature type="chain" id="PRO_5011525967" description="Lipoprotein" evidence="1">
    <location>
        <begin position="31"/>
        <end position="483"/>
    </location>
</feature>
<reference evidence="3" key="1">
    <citation type="submission" date="2016-10" db="EMBL/GenBank/DDBJ databases">
        <authorList>
            <person name="Varghese N."/>
            <person name="Submissions S."/>
        </authorList>
    </citation>
    <scope>NUCLEOTIDE SEQUENCE [LARGE SCALE GENOMIC DNA]</scope>
    <source>
        <strain evidence="3">DSM 20524</strain>
    </source>
</reference>
<evidence type="ECO:0008006" key="4">
    <source>
        <dbReference type="Google" id="ProtNLM"/>
    </source>
</evidence>
<feature type="signal peptide" evidence="1">
    <location>
        <begin position="1"/>
        <end position="30"/>
    </location>
</feature>
<evidence type="ECO:0000313" key="3">
    <source>
        <dbReference type="Proteomes" id="UP000198929"/>
    </source>
</evidence>
<dbReference type="Proteomes" id="UP000198929">
    <property type="component" value="Unassembled WGS sequence"/>
</dbReference>
<name>A0A1H9T4F6_9CORY</name>
<evidence type="ECO:0000313" key="2">
    <source>
        <dbReference type="EMBL" id="SER91463.1"/>
    </source>
</evidence>
<gene>
    <name evidence="2" type="ORF">SAMN05661109_01292</name>
</gene>
<organism evidence="2 3">
    <name type="scientific">Corynebacterium cystitidis DSM 20524</name>
    <dbReference type="NCBI Taxonomy" id="1121357"/>
    <lineage>
        <taxon>Bacteria</taxon>
        <taxon>Bacillati</taxon>
        <taxon>Actinomycetota</taxon>
        <taxon>Actinomycetes</taxon>
        <taxon>Mycobacteriales</taxon>
        <taxon>Corynebacteriaceae</taxon>
        <taxon>Corynebacterium</taxon>
    </lineage>
</organism>
<dbReference type="EMBL" id="FOGQ01000005">
    <property type="protein sequence ID" value="SER91463.1"/>
    <property type="molecule type" value="Genomic_DNA"/>
</dbReference>
<keyword evidence="3" id="KW-1185">Reference proteome</keyword>
<evidence type="ECO:0000256" key="1">
    <source>
        <dbReference type="SAM" id="SignalP"/>
    </source>
</evidence>
<dbReference type="PROSITE" id="PS51257">
    <property type="entry name" value="PROKAR_LIPOPROTEIN"/>
    <property type="match status" value="1"/>
</dbReference>
<proteinExistence type="predicted"/>